<feature type="domain" description="SpaA-like prealbumin fold" evidence="6">
    <location>
        <begin position="348"/>
        <end position="445"/>
    </location>
</feature>
<comment type="similarity">
    <text evidence="1">Belongs to the serine-aspartate repeat-containing protein (SDr) family.</text>
</comment>
<dbReference type="Gene3D" id="2.60.40.10">
    <property type="entry name" value="Immunoglobulins"/>
    <property type="match status" value="3"/>
</dbReference>
<dbReference type="PANTHER" id="PTHR36108">
    <property type="entry name" value="COLOSSIN-B-RELATED"/>
    <property type="match status" value="1"/>
</dbReference>
<comment type="caution">
    <text evidence="7">The sequence shown here is derived from an EMBL/GenBank/DDBJ whole genome shotgun (WGS) entry which is preliminary data.</text>
</comment>
<keyword evidence="2" id="KW-0964">Secreted</keyword>
<dbReference type="PATRIC" id="fig|33036.3.peg.36"/>
<evidence type="ECO:0000313" key="7">
    <source>
        <dbReference type="EMBL" id="KWZ79307.1"/>
    </source>
</evidence>
<evidence type="ECO:0000256" key="3">
    <source>
        <dbReference type="ARBA" id="ARBA00022729"/>
    </source>
</evidence>
<dbReference type="STRING" id="33036.HMPREF3200_00035"/>
<dbReference type="PANTHER" id="PTHR36108:SF13">
    <property type="entry name" value="COLOSSIN-B-RELATED"/>
    <property type="match status" value="1"/>
</dbReference>
<proteinExistence type="inferred from homology"/>
<feature type="compositionally biased region" description="Pro residues" evidence="4">
    <location>
        <begin position="458"/>
        <end position="467"/>
    </location>
</feature>
<evidence type="ECO:0000256" key="1">
    <source>
        <dbReference type="ARBA" id="ARBA00007257"/>
    </source>
</evidence>
<feature type="domain" description="SpaA-like prealbumin fold" evidence="6">
    <location>
        <begin position="224"/>
        <end position="318"/>
    </location>
</feature>
<evidence type="ECO:0000256" key="5">
    <source>
        <dbReference type="SAM" id="Phobius"/>
    </source>
</evidence>
<dbReference type="EMBL" id="LRPM01000003">
    <property type="protein sequence ID" value="KWZ79307.1"/>
    <property type="molecule type" value="Genomic_DNA"/>
</dbReference>
<dbReference type="Pfam" id="PF17802">
    <property type="entry name" value="SpaA"/>
    <property type="match status" value="3"/>
</dbReference>
<keyword evidence="3" id="KW-0732">Signal</keyword>
<feature type="domain" description="SpaA-like prealbumin fold" evidence="6">
    <location>
        <begin position="471"/>
        <end position="557"/>
    </location>
</feature>
<name>A0A133KID4_9FIRM</name>
<dbReference type="InterPro" id="IPR041033">
    <property type="entry name" value="SpaA_PFL_dom_1"/>
</dbReference>
<gene>
    <name evidence="7" type="ORF">HMPREF3200_00035</name>
</gene>
<sequence>MKKDVKSRLLAILLPILMIFQAFFLTSVGHAEKTGKTNNYSVVIDLKIHEWDSDKNSQNTETSEKESSGYIFKSSERQVMYWRIDKKLNLDPDNLADNKKIELQKKYDGLSMDKINEEFGEAKLSDKSKLVFNDKLYDSIDFDSPEFSNVDGKQKVRASISAERIVIKDLEKGVYLFKETDESRKKASEKFKPIKLVTSVVSISGEKNVIPVDMKSTEEVPTKDITLIKVDEDDENIKLDKVGFKLFRKDDKKNETAPDTYSLVPVKKQETGTYYEYDPSNTKGDNILRTNTDGKIVVKGLPEGEYYFEEVETIEGYDPQFNIGRNNKGKPIKLGGSVTITNKRIPSLIKYVKDTDTTLDGVTFAVYKKGSEEKIKFKEGKKPGEYIYDEAGKLTDIETKAKGRIYLLEMPKGDYYFKEITAKKGYKKSEDSFEFSVDENHKILVNGKVDSVKVPNSPETPNPPPENPKGSHKFIKVDKDDHGKKLSDAKFKVQKLIDSKFRTVLINGEVLFVKSDENGDFEVKDLDYGHYRLVEVGYPENYKAVAKDTEFDIDASSSLNTPILIENEYQPPKEQTPPPITPSTPTKIITNRSRGPMVKTGDIRIWIYFAIGLLMIIGGSLIVRREDRKQLA</sequence>
<feature type="transmembrane region" description="Helical" evidence="5">
    <location>
        <begin position="605"/>
        <end position="623"/>
    </location>
</feature>
<keyword evidence="5" id="KW-0812">Transmembrane</keyword>
<evidence type="ECO:0000256" key="2">
    <source>
        <dbReference type="ARBA" id="ARBA00022525"/>
    </source>
</evidence>
<keyword evidence="5" id="KW-0472">Membrane</keyword>
<dbReference type="OrthoDB" id="3265073at2"/>
<reference evidence="8" key="1">
    <citation type="submission" date="2016-01" db="EMBL/GenBank/DDBJ databases">
        <authorList>
            <person name="Mitreva M."/>
            <person name="Pepin K.H."/>
            <person name="Mihindukulasuriya K.A."/>
            <person name="Fulton R."/>
            <person name="Fronick C."/>
            <person name="O'Laughlin M."/>
            <person name="Miner T."/>
            <person name="Herter B."/>
            <person name="Rosa B.A."/>
            <person name="Cordes M."/>
            <person name="Tomlinson C."/>
            <person name="Wollam A."/>
            <person name="Palsikar V.B."/>
            <person name="Mardis E.R."/>
            <person name="Wilson R.K."/>
        </authorList>
    </citation>
    <scope>NUCLEOTIDE SEQUENCE [LARGE SCALE GENOMIC DNA]</scope>
    <source>
        <strain evidence="8">MJR8151</strain>
    </source>
</reference>
<dbReference type="InterPro" id="IPR013783">
    <property type="entry name" value="Ig-like_fold"/>
</dbReference>
<feature type="region of interest" description="Disordered" evidence="4">
    <location>
        <begin position="569"/>
        <end position="593"/>
    </location>
</feature>
<dbReference type="SUPFAM" id="SSF49478">
    <property type="entry name" value="Cna protein B-type domain"/>
    <property type="match status" value="1"/>
</dbReference>
<evidence type="ECO:0000256" key="4">
    <source>
        <dbReference type="SAM" id="MobiDB-lite"/>
    </source>
</evidence>
<dbReference type="Proteomes" id="UP000070383">
    <property type="component" value="Unassembled WGS sequence"/>
</dbReference>
<dbReference type="RefSeq" id="WP_060928804.1">
    <property type="nucleotide sequence ID" value="NZ_KQ955246.1"/>
</dbReference>
<keyword evidence="5" id="KW-1133">Transmembrane helix</keyword>
<feature type="region of interest" description="Disordered" evidence="4">
    <location>
        <begin position="451"/>
        <end position="471"/>
    </location>
</feature>
<accession>A0A133KID4</accession>
<protein>
    <submittedName>
        <fullName evidence="7">Cna protein B-type domain protein</fullName>
    </submittedName>
</protein>
<evidence type="ECO:0000259" key="6">
    <source>
        <dbReference type="Pfam" id="PF17802"/>
    </source>
</evidence>
<organism evidence="7 8">
    <name type="scientific">Anaerococcus tetradius</name>
    <dbReference type="NCBI Taxonomy" id="33036"/>
    <lineage>
        <taxon>Bacteria</taxon>
        <taxon>Bacillati</taxon>
        <taxon>Bacillota</taxon>
        <taxon>Tissierellia</taxon>
        <taxon>Tissierellales</taxon>
        <taxon>Peptoniphilaceae</taxon>
        <taxon>Anaerococcus</taxon>
    </lineage>
</organism>
<keyword evidence="8" id="KW-1185">Reference proteome</keyword>
<evidence type="ECO:0000313" key="8">
    <source>
        <dbReference type="Proteomes" id="UP000070383"/>
    </source>
</evidence>
<dbReference type="AlphaFoldDB" id="A0A133KID4"/>